<organism evidence="2 3">
    <name type="scientific">Blepharisma stoltei</name>
    <dbReference type="NCBI Taxonomy" id="1481888"/>
    <lineage>
        <taxon>Eukaryota</taxon>
        <taxon>Sar</taxon>
        <taxon>Alveolata</taxon>
        <taxon>Ciliophora</taxon>
        <taxon>Postciliodesmatophora</taxon>
        <taxon>Heterotrichea</taxon>
        <taxon>Heterotrichida</taxon>
        <taxon>Blepharismidae</taxon>
        <taxon>Blepharisma</taxon>
    </lineage>
</organism>
<dbReference type="AlphaFoldDB" id="A0AAU9I895"/>
<reference evidence="2" key="1">
    <citation type="submission" date="2021-09" db="EMBL/GenBank/DDBJ databases">
        <authorList>
            <consortium name="AG Swart"/>
            <person name="Singh M."/>
            <person name="Singh A."/>
            <person name="Seah K."/>
            <person name="Emmerich C."/>
        </authorList>
    </citation>
    <scope>NUCLEOTIDE SEQUENCE</scope>
    <source>
        <strain evidence="2">ATCC30299</strain>
    </source>
</reference>
<gene>
    <name evidence="2" type="ORF">BSTOLATCC_MIC1536</name>
</gene>
<dbReference type="EMBL" id="CAJZBQ010000002">
    <property type="protein sequence ID" value="CAG9310696.1"/>
    <property type="molecule type" value="Genomic_DNA"/>
</dbReference>
<proteinExistence type="predicted"/>
<dbReference type="Proteomes" id="UP001162131">
    <property type="component" value="Unassembled WGS sequence"/>
</dbReference>
<feature type="coiled-coil region" evidence="1">
    <location>
        <begin position="159"/>
        <end position="193"/>
    </location>
</feature>
<comment type="caution">
    <text evidence="2">The sequence shown here is derived from an EMBL/GenBank/DDBJ whole genome shotgun (WGS) entry which is preliminary data.</text>
</comment>
<sequence length="246" mass="28588">MNTVGTKVFKEMWNEINIAKQNFHYAKLQLANLYNLMEKLEDVRGQRELSLNEAIAYQNFKKTQTVEQTEWIDTPYHNTVCSNDDSLCHERCSLDYTPNANSSIFTGCACMGSSPNCTVCKCGHNSHYHTKRIPRKVQKTVENILHNVKRQHDWHKARANQLQIEESNCEKDLKKVENSIEDTKRKIRTAVQNLRRVAPNYNIAEEIDGVLQQARMQLKIEKLPKQRAKTRVVIKVLEEIYNNLLG</sequence>
<accession>A0AAU9I895</accession>
<dbReference type="PANTHER" id="PTHR32046">
    <property type="entry name" value="G DOMAIN-CONTAINING PROTEIN"/>
    <property type="match status" value="1"/>
</dbReference>
<evidence type="ECO:0000313" key="2">
    <source>
        <dbReference type="EMBL" id="CAG9310696.1"/>
    </source>
</evidence>
<protein>
    <submittedName>
        <fullName evidence="2">Uncharacterized protein</fullName>
    </submittedName>
</protein>
<dbReference type="PANTHER" id="PTHR32046:SF12">
    <property type="entry name" value="AIG1-TYPE G DOMAIN-CONTAINING PROTEIN"/>
    <property type="match status" value="1"/>
</dbReference>
<evidence type="ECO:0000256" key="1">
    <source>
        <dbReference type="SAM" id="Coils"/>
    </source>
</evidence>
<evidence type="ECO:0000313" key="3">
    <source>
        <dbReference type="Proteomes" id="UP001162131"/>
    </source>
</evidence>
<keyword evidence="1" id="KW-0175">Coiled coil</keyword>
<keyword evidence="3" id="KW-1185">Reference proteome</keyword>
<name>A0AAU9I895_9CILI</name>